<evidence type="ECO:0000256" key="1">
    <source>
        <dbReference type="SAM" id="MobiDB-lite"/>
    </source>
</evidence>
<evidence type="ECO:0000256" key="2">
    <source>
        <dbReference type="SAM" id="Phobius"/>
    </source>
</evidence>
<keyword evidence="2" id="KW-0812">Transmembrane</keyword>
<evidence type="ECO:0000313" key="4">
    <source>
        <dbReference type="Proteomes" id="UP001597402"/>
    </source>
</evidence>
<protein>
    <recommendedName>
        <fullName evidence="5">LPXTG-motif cell wall-anchored protein</fullName>
    </recommendedName>
</protein>
<keyword evidence="2" id="KW-1133">Transmembrane helix</keyword>
<dbReference type="Proteomes" id="UP001597402">
    <property type="component" value="Unassembled WGS sequence"/>
</dbReference>
<feature type="transmembrane region" description="Helical" evidence="2">
    <location>
        <begin position="258"/>
        <end position="279"/>
    </location>
</feature>
<proteinExistence type="predicted"/>
<organism evidence="3 4">
    <name type="scientific">Blastococcus deserti</name>
    <dbReference type="NCBI Taxonomy" id="2259033"/>
    <lineage>
        <taxon>Bacteria</taxon>
        <taxon>Bacillati</taxon>
        <taxon>Actinomycetota</taxon>
        <taxon>Actinomycetes</taxon>
        <taxon>Geodermatophilales</taxon>
        <taxon>Geodermatophilaceae</taxon>
        <taxon>Blastococcus</taxon>
    </lineage>
</organism>
<dbReference type="EMBL" id="JBHUHP010000030">
    <property type="protein sequence ID" value="MFD2094112.1"/>
    <property type="molecule type" value="Genomic_DNA"/>
</dbReference>
<feature type="compositionally biased region" description="Gly residues" evidence="1">
    <location>
        <begin position="57"/>
        <end position="96"/>
    </location>
</feature>
<reference evidence="4" key="1">
    <citation type="journal article" date="2019" name="Int. J. Syst. Evol. Microbiol.">
        <title>The Global Catalogue of Microorganisms (GCM) 10K type strain sequencing project: providing services to taxonomists for standard genome sequencing and annotation.</title>
        <authorList>
            <consortium name="The Broad Institute Genomics Platform"/>
            <consortium name="The Broad Institute Genome Sequencing Center for Infectious Disease"/>
            <person name="Wu L."/>
            <person name="Ma J."/>
        </authorList>
    </citation>
    <scope>NUCLEOTIDE SEQUENCE [LARGE SCALE GENOMIC DNA]</scope>
    <source>
        <strain evidence="4">JCM 3338</strain>
    </source>
</reference>
<dbReference type="RefSeq" id="WP_376880586.1">
    <property type="nucleotide sequence ID" value="NZ_JBHUHP010000030.1"/>
</dbReference>
<feature type="compositionally biased region" description="Pro residues" evidence="1">
    <location>
        <begin position="175"/>
        <end position="204"/>
    </location>
</feature>
<gene>
    <name evidence="3" type="ORF">ACFSHS_21300</name>
</gene>
<evidence type="ECO:0008006" key="5">
    <source>
        <dbReference type="Google" id="ProtNLM"/>
    </source>
</evidence>
<name>A0ABW4XGC2_9ACTN</name>
<comment type="caution">
    <text evidence="3">The sequence shown here is derived from an EMBL/GenBank/DDBJ whole genome shotgun (WGS) entry which is preliminary data.</text>
</comment>
<evidence type="ECO:0000313" key="3">
    <source>
        <dbReference type="EMBL" id="MFD2094112.1"/>
    </source>
</evidence>
<feature type="region of interest" description="Disordered" evidence="1">
    <location>
        <begin position="168"/>
        <end position="251"/>
    </location>
</feature>
<keyword evidence="4" id="KW-1185">Reference proteome</keyword>
<feature type="compositionally biased region" description="Low complexity" evidence="1">
    <location>
        <begin position="223"/>
        <end position="234"/>
    </location>
</feature>
<accession>A0ABW4XGC2</accession>
<feature type="region of interest" description="Disordered" evidence="1">
    <location>
        <begin position="1"/>
        <end position="23"/>
    </location>
</feature>
<keyword evidence="2" id="KW-0472">Membrane</keyword>
<feature type="region of interest" description="Disordered" evidence="1">
    <location>
        <begin position="47"/>
        <end position="106"/>
    </location>
</feature>
<sequence>MDASGAYNGHYGQHADNGDGDVIPPFTYEGQTYSLNWDADGQALHAAGCKADHGNPGNPGGGNPDHGKPGNPGGGNPDHGKPGNPGGGSPGGGNPDGGDDKVTLCHATGSRTNPYVQITVAAAGAYNGHYSQHADNGLGDIIPPFTFQGRTYSLNWDADGQATFAAGCVTTTPQNPGPQNPGPQNPGPQNPAPQNPAPQNPAPQNPGVQNPGVQNPASQVGTAAAAAPKAPAVAGEQASTGPIPVAADAGRQLPGDNWQLLVGGALALAGALGAGTAWFRRAARSR</sequence>